<proteinExistence type="inferred from homology"/>
<dbReference type="InterPro" id="IPR016193">
    <property type="entry name" value="Cytidine_deaminase-like"/>
</dbReference>
<dbReference type="InterPro" id="IPR003786">
    <property type="entry name" value="FdhD"/>
</dbReference>
<dbReference type="Gene3D" id="3.40.140.10">
    <property type="entry name" value="Cytidine Deaminase, domain 2"/>
    <property type="match status" value="1"/>
</dbReference>
<dbReference type="Gene3D" id="3.10.20.10">
    <property type="match status" value="1"/>
</dbReference>
<sequence>MPLKYMQGILVKSDSVRIVDDPIVTEEKVNIYLNNEMLSSQVATPENLEELGAGFVISESISDIIESVRTDGNDIYVEAELKRKLSPVTCSSGGACSNTPFKHVKSGMKIKKADIPAVTEEIVSDLWRQTGAVHYSVLFSEGRKVAGFSDIGRHNTIDKVIGYTALNGIDTGRCYIGSTGRQPAGMVSKLANAGIPVVITKAATTTEGIRIASENGITLICFARGDRFTVYSHPERIEDLNIP</sequence>
<dbReference type="InParanoid" id="H1YWE9"/>
<evidence type="ECO:0000313" key="5">
    <source>
        <dbReference type="Proteomes" id="UP000005741"/>
    </source>
</evidence>
<dbReference type="NCBIfam" id="TIGR00129">
    <property type="entry name" value="fdhD_narQ"/>
    <property type="match status" value="1"/>
</dbReference>
<dbReference type="SUPFAM" id="SSF53927">
    <property type="entry name" value="Cytidine deaminase-like"/>
    <property type="match status" value="1"/>
</dbReference>
<dbReference type="GO" id="GO:0016783">
    <property type="term" value="F:sulfurtransferase activity"/>
    <property type="evidence" value="ECO:0007669"/>
    <property type="project" value="InterPro"/>
</dbReference>
<keyword evidence="5" id="KW-1185">Reference proteome</keyword>
<name>H1YWE9_9EURY</name>
<dbReference type="PIRSF" id="PIRSF015626">
    <property type="entry name" value="FdhD"/>
    <property type="match status" value="1"/>
</dbReference>
<dbReference type="GO" id="GO:0005737">
    <property type="term" value="C:cytoplasm"/>
    <property type="evidence" value="ECO:0007669"/>
    <property type="project" value="UniProtKB-SubCell"/>
</dbReference>
<dbReference type="STRING" id="937775.Metlim_0748"/>
<dbReference type="OrthoDB" id="57189at2157"/>
<evidence type="ECO:0000256" key="2">
    <source>
        <dbReference type="ARBA" id="ARBA00023150"/>
    </source>
</evidence>
<comment type="subcellular location">
    <subcellularLocation>
        <location evidence="3">Cytoplasm</location>
    </subcellularLocation>
</comment>
<dbReference type="HOGENOM" id="CLU_056887_4_2_2"/>
<feature type="binding site" evidence="3">
    <location>
        <begin position="222"/>
        <end position="227"/>
    </location>
    <ligand>
        <name>Mo-bis(molybdopterin guanine dinucleotide)</name>
        <dbReference type="ChEBI" id="CHEBI:60539"/>
    </ligand>
</feature>
<dbReference type="AlphaFoldDB" id="H1YWE9"/>
<protein>
    <recommendedName>
        <fullName evidence="3">Sulfur carrier protein FdhD</fullName>
    </recommendedName>
</protein>
<comment type="similarity">
    <text evidence="3">Belongs to the FdhD family.</text>
</comment>
<dbReference type="PANTHER" id="PTHR30592:SF1">
    <property type="entry name" value="SULFUR CARRIER PROTEIN FDHD"/>
    <property type="match status" value="1"/>
</dbReference>
<dbReference type="Proteomes" id="UP000005741">
    <property type="component" value="Chromosome"/>
</dbReference>
<dbReference type="RefSeq" id="WP_004076586.1">
    <property type="nucleotide sequence ID" value="NZ_CM001436.1"/>
</dbReference>
<keyword evidence="1 3" id="KW-0963">Cytoplasm</keyword>
<dbReference type="GO" id="GO:0006777">
    <property type="term" value="P:Mo-molybdopterin cofactor biosynthetic process"/>
    <property type="evidence" value="ECO:0007669"/>
    <property type="project" value="UniProtKB-UniRule"/>
</dbReference>
<dbReference type="HAMAP" id="MF_00187">
    <property type="entry name" value="FdhD"/>
    <property type="match status" value="1"/>
</dbReference>
<evidence type="ECO:0000256" key="1">
    <source>
        <dbReference type="ARBA" id="ARBA00022490"/>
    </source>
</evidence>
<organism evidence="4 5">
    <name type="scientific">Methanoplanus limicola DSM 2279</name>
    <dbReference type="NCBI Taxonomy" id="937775"/>
    <lineage>
        <taxon>Archaea</taxon>
        <taxon>Methanobacteriati</taxon>
        <taxon>Methanobacteriota</taxon>
        <taxon>Stenosarchaea group</taxon>
        <taxon>Methanomicrobia</taxon>
        <taxon>Methanomicrobiales</taxon>
        <taxon>Methanomicrobiaceae</taxon>
        <taxon>Methanoplanus</taxon>
    </lineage>
</organism>
<dbReference type="Pfam" id="PF02634">
    <property type="entry name" value="FdhD-NarQ"/>
    <property type="match status" value="1"/>
</dbReference>
<dbReference type="GO" id="GO:0097163">
    <property type="term" value="F:sulfur carrier activity"/>
    <property type="evidence" value="ECO:0007669"/>
    <property type="project" value="UniProtKB-UniRule"/>
</dbReference>
<evidence type="ECO:0000313" key="4">
    <source>
        <dbReference type="EMBL" id="EHQ34871.1"/>
    </source>
</evidence>
<dbReference type="EMBL" id="CM001436">
    <property type="protein sequence ID" value="EHQ34871.1"/>
    <property type="molecule type" value="Genomic_DNA"/>
</dbReference>
<gene>
    <name evidence="3" type="primary">fdhD</name>
    <name evidence="4" type="ORF">Metlim_0748</name>
</gene>
<evidence type="ECO:0000256" key="3">
    <source>
        <dbReference type="HAMAP-Rule" id="MF_00187"/>
    </source>
</evidence>
<keyword evidence="2 3" id="KW-0501">Molybdenum cofactor biosynthesis</keyword>
<comment type="function">
    <text evidence="3">Required for formate dehydrogenase (FDH) activity. Acts as a sulfur carrier protein that transfers sulfur from IscS to the molybdenum cofactor prior to its insertion into FDH.</text>
</comment>
<reference evidence="4 5" key="1">
    <citation type="submission" date="2011-10" db="EMBL/GenBank/DDBJ databases">
        <title>The Improved High-Quality Draft genome of Methanoplanus limicola DSM 2279.</title>
        <authorList>
            <consortium name="US DOE Joint Genome Institute (JGI-PGF)"/>
            <person name="Lucas S."/>
            <person name="Copeland A."/>
            <person name="Lapidus A."/>
            <person name="Glavina del Rio T."/>
            <person name="Dalin E."/>
            <person name="Tice H."/>
            <person name="Bruce D."/>
            <person name="Goodwin L."/>
            <person name="Pitluck S."/>
            <person name="Peters L."/>
            <person name="Mikhailova N."/>
            <person name="Lu M."/>
            <person name="Kyrpides N."/>
            <person name="Mavromatis K."/>
            <person name="Ivanova N."/>
            <person name="Markowitz V."/>
            <person name="Cheng J.-F."/>
            <person name="Hugenholtz P."/>
            <person name="Woyke T."/>
            <person name="Wu D."/>
            <person name="Wirth R."/>
            <person name="Brambilla E.-M."/>
            <person name="Klenk H.-P."/>
            <person name="Eisen J.A."/>
        </authorList>
    </citation>
    <scope>NUCLEOTIDE SEQUENCE [LARGE SCALE GENOMIC DNA]</scope>
    <source>
        <strain evidence="4 5">DSM 2279</strain>
    </source>
</reference>
<accession>H1YWE9</accession>
<feature type="active site" description="Cysteine persulfide intermediate" evidence="3">
    <location>
        <position position="90"/>
    </location>
</feature>
<dbReference type="PANTHER" id="PTHR30592">
    <property type="entry name" value="FORMATE DEHYDROGENASE"/>
    <property type="match status" value="1"/>
</dbReference>